<proteinExistence type="predicted"/>
<dbReference type="SUPFAM" id="SSF53187">
    <property type="entry name" value="Zn-dependent exopeptidases"/>
    <property type="match status" value="1"/>
</dbReference>
<reference evidence="4" key="1">
    <citation type="submission" date="2020-07" db="EMBL/GenBank/DDBJ databases">
        <title>Koleobacter methoxysyntrophicus gen. nov., sp. nov., a novel anaerobic bacterium isolated from deep subsurface oil field and proposal of Koleobacterales ord. nov. in the phylum Firmicutes.</title>
        <authorList>
            <person name="Sakamoto S."/>
            <person name="Tamaki H."/>
        </authorList>
    </citation>
    <scope>NUCLEOTIDE SEQUENCE</scope>
    <source>
        <strain evidence="4">NRmbB1</strain>
    </source>
</reference>
<dbReference type="Gene3D" id="3.40.630.10">
    <property type="entry name" value="Zn peptidases"/>
    <property type="match status" value="1"/>
</dbReference>
<evidence type="ECO:0000256" key="1">
    <source>
        <dbReference type="ARBA" id="ARBA00022801"/>
    </source>
</evidence>
<dbReference type="GO" id="GO:0019877">
    <property type="term" value="P:diaminopimelate biosynthetic process"/>
    <property type="evidence" value="ECO:0007669"/>
    <property type="project" value="UniProtKB-ARBA"/>
</dbReference>
<dbReference type="SUPFAM" id="SSF55031">
    <property type="entry name" value="Bacterial exopeptidase dimerisation domain"/>
    <property type="match status" value="1"/>
</dbReference>
<dbReference type="GO" id="GO:0050118">
    <property type="term" value="F:N-acetyldiaminopimelate deacetylase activity"/>
    <property type="evidence" value="ECO:0007669"/>
    <property type="project" value="UniProtKB-ARBA"/>
</dbReference>
<gene>
    <name evidence="4" type="primary">yxeP_2</name>
    <name evidence="4" type="ORF">H0A61_01575</name>
</gene>
<feature type="binding site" evidence="2">
    <location>
        <position position="100"/>
    </location>
    <ligand>
        <name>Mn(2+)</name>
        <dbReference type="ChEBI" id="CHEBI:29035"/>
        <label>2</label>
    </ligand>
</feature>
<name>A0A8A0RPT3_9FIRM</name>
<dbReference type="KEGG" id="kme:H0A61_01575"/>
<evidence type="ECO:0000259" key="3">
    <source>
        <dbReference type="Pfam" id="PF07687"/>
    </source>
</evidence>
<feature type="binding site" evidence="2">
    <location>
        <position position="359"/>
    </location>
    <ligand>
        <name>Mn(2+)</name>
        <dbReference type="ChEBI" id="CHEBI:29035"/>
        <label>2</label>
    </ligand>
</feature>
<feature type="binding site" evidence="2">
    <location>
        <position position="136"/>
    </location>
    <ligand>
        <name>Mn(2+)</name>
        <dbReference type="ChEBI" id="CHEBI:29035"/>
        <label>2</label>
    </ligand>
</feature>
<dbReference type="PANTHER" id="PTHR11014:SF63">
    <property type="entry name" value="METALLOPEPTIDASE, PUTATIVE (AFU_ORTHOLOGUE AFUA_6G09600)-RELATED"/>
    <property type="match status" value="1"/>
</dbReference>
<keyword evidence="2" id="KW-0479">Metal-binding</keyword>
<dbReference type="Proteomes" id="UP000662904">
    <property type="component" value="Chromosome"/>
</dbReference>
<dbReference type="EC" id="3.-.-.-" evidence="4"/>
<accession>A0A8A0RPT3</accession>
<dbReference type="InterPro" id="IPR017439">
    <property type="entry name" value="Amidohydrolase"/>
</dbReference>
<comment type="cofactor">
    <cofactor evidence="2">
        <name>Mn(2+)</name>
        <dbReference type="ChEBI" id="CHEBI:29035"/>
    </cofactor>
    <text evidence="2">The Mn(2+) ion enhances activity.</text>
</comment>
<organism evidence="4 5">
    <name type="scientific">Koleobacter methoxysyntrophicus</name>
    <dbReference type="NCBI Taxonomy" id="2751313"/>
    <lineage>
        <taxon>Bacteria</taxon>
        <taxon>Bacillati</taxon>
        <taxon>Bacillota</taxon>
        <taxon>Clostridia</taxon>
        <taxon>Koleobacterales</taxon>
        <taxon>Koleobacteraceae</taxon>
        <taxon>Koleobacter</taxon>
    </lineage>
</organism>
<dbReference type="NCBIfam" id="TIGR01891">
    <property type="entry name" value="amidohydrolases"/>
    <property type="match status" value="1"/>
</dbReference>
<protein>
    <submittedName>
        <fullName evidence="4">Putative hydrolase YxeP</fullName>
        <ecNumber evidence="4">3.-.-.-</ecNumber>
    </submittedName>
</protein>
<keyword evidence="5" id="KW-1185">Reference proteome</keyword>
<dbReference type="Gene3D" id="3.30.70.360">
    <property type="match status" value="1"/>
</dbReference>
<feature type="binding site" evidence="2">
    <location>
        <position position="102"/>
    </location>
    <ligand>
        <name>Mn(2+)</name>
        <dbReference type="ChEBI" id="CHEBI:29035"/>
        <label>2</label>
    </ligand>
</feature>
<dbReference type="RefSeq" id="WP_206706574.1">
    <property type="nucleotide sequence ID" value="NZ_CP059066.1"/>
</dbReference>
<keyword evidence="1 4" id="KW-0378">Hydrolase</keyword>
<feature type="domain" description="Peptidase M20 dimerisation" evidence="3">
    <location>
        <begin position="184"/>
        <end position="281"/>
    </location>
</feature>
<dbReference type="CDD" id="cd08019">
    <property type="entry name" value="M20_Acy1-like"/>
    <property type="match status" value="1"/>
</dbReference>
<keyword evidence="2" id="KW-0464">Manganese</keyword>
<dbReference type="PIRSF" id="PIRSF005962">
    <property type="entry name" value="Pept_M20D_amidohydro"/>
    <property type="match status" value="1"/>
</dbReference>
<evidence type="ECO:0000313" key="4">
    <source>
        <dbReference type="EMBL" id="QSQ09216.1"/>
    </source>
</evidence>
<sequence>MNVRELAEKYRDVIVAWRREFHENPELTGEEIRTGNRVQEELEKMGIEVRRMARTGVLGILKGKTPGKTVALRADMDALPVTEANEIPYKSKNPGVMHACGHDGHVAMLLGAAKILSQMKDELKGTVKFIFQPAEESAWGAKNMLEEGAMEGVTGILGIHLWADLPCGKVSLEAGPRMASTDIFKIFVKGKSGHGSMPHQGIDAIVAASAIVLNLQSIVSRETSPLEPAVVSIGKFNGGARWNVLCNEVVMEGTTRCFNTEIQENFPGMIERIAKNTAEAYRAEAEVEYTVGTPVLINDADMSRLAAGAITKLYGLNALVEMEKVMGGEDFAFLSRTAPGVMAFVGAGNKAKGACYPHHHEKFNIDEDALPIGTSLYAQFAVDFLNR</sequence>
<dbReference type="PANTHER" id="PTHR11014">
    <property type="entry name" value="PEPTIDASE M20 FAMILY MEMBER"/>
    <property type="match status" value="1"/>
</dbReference>
<dbReference type="FunFam" id="3.30.70.360:FF:000001">
    <property type="entry name" value="N-acetyldiaminopimelate deacetylase"/>
    <property type="match status" value="1"/>
</dbReference>
<dbReference type="GO" id="GO:0046872">
    <property type="term" value="F:metal ion binding"/>
    <property type="evidence" value="ECO:0007669"/>
    <property type="project" value="UniProtKB-KW"/>
</dbReference>
<dbReference type="InterPro" id="IPR002933">
    <property type="entry name" value="Peptidase_M20"/>
</dbReference>
<dbReference type="Pfam" id="PF07687">
    <property type="entry name" value="M20_dimer"/>
    <property type="match status" value="1"/>
</dbReference>
<dbReference type="InterPro" id="IPR036264">
    <property type="entry name" value="Bact_exopeptidase_dim_dom"/>
</dbReference>
<dbReference type="EMBL" id="CP059066">
    <property type="protein sequence ID" value="QSQ09216.1"/>
    <property type="molecule type" value="Genomic_DNA"/>
</dbReference>
<dbReference type="Pfam" id="PF01546">
    <property type="entry name" value="Peptidase_M20"/>
    <property type="match status" value="1"/>
</dbReference>
<dbReference type="AlphaFoldDB" id="A0A8A0RPT3"/>
<feature type="binding site" evidence="2">
    <location>
        <position position="160"/>
    </location>
    <ligand>
        <name>Mn(2+)</name>
        <dbReference type="ChEBI" id="CHEBI:29035"/>
        <label>2</label>
    </ligand>
</feature>
<evidence type="ECO:0000313" key="5">
    <source>
        <dbReference type="Proteomes" id="UP000662904"/>
    </source>
</evidence>
<evidence type="ECO:0000256" key="2">
    <source>
        <dbReference type="PIRSR" id="PIRSR005962-1"/>
    </source>
</evidence>
<dbReference type="InterPro" id="IPR011650">
    <property type="entry name" value="Peptidase_M20_dimer"/>
</dbReference>